<accession>A0ABT1PQK9</accession>
<organism evidence="6 7">
    <name type="scientific">Streptomyces humicola</name>
    <dbReference type="NCBI Taxonomy" id="2953240"/>
    <lineage>
        <taxon>Bacteria</taxon>
        <taxon>Bacillati</taxon>
        <taxon>Actinomycetota</taxon>
        <taxon>Actinomycetes</taxon>
        <taxon>Kitasatosporales</taxon>
        <taxon>Streptomycetaceae</taxon>
        <taxon>Streptomyces</taxon>
    </lineage>
</organism>
<name>A0ABT1PQK9_9ACTN</name>
<dbReference type="PRINTS" id="PR00455">
    <property type="entry name" value="HTHTETR"/>
</dbReference>
<keyword evidence="2 4" id="KW-0238">DNA-binding</keyword>
<feature type="DNA-binding region" description="H-T-H motif" evidence="4">
    <location>
        <begin position="32"/>
        <end position="51"/>
    </location>
</feature>
<evidence type="ECO:0000256" key="3">
    <source>
        <dbReference type="ARBA" id="ARBA00023163"/>
    </source>
</evidence>
<dbReference type="Pfam" id="PF00440">
    <property type="entry name" value="TetR_N"/>
    <property type="match status" value="1"/>
</dbReference>
<keyword evidence="1" id="KW-0805">Transcription regulation</keyword>
<evidence type="ECO:0000256" key="1">
    <source>
        <dbReference type="ARBA" id="ARBA00023015"/>
    </source>
</evidence>
<dbReference type="PROSITE" id="PS50977">
    <property type="entry name" value="HTH_TETR_2"/>
    <property type="match status" value="1"/>
</dbReference>
<dbReference type="RefSeq" id="WP_255918826.1">
    <property type="nucleotide sequence ID" value="NZ_JANFNG010000002.1"/>
</dbReference>
<keyword evidence="3" id="KW-0804">Transcription</keyword>
<keyword evidence="7" id="KW-1185">Reference proteome</keyword>
<evidence type="ECO:0000313" key="6">
    <source>
        <dbReference type="EMBL" id="MCQ4079964.1"/>
    </source>
</evidence>
<reference evidence="6" key="1">
    <citation type="submission" date="2022-06" db="EMBL/GenBank/DDBJ databases">
        <title>Draft genome sequence of Streptomyces sp. RB6PN25 isolated from peat swamp forest in Thailand.</title>
        <authorList>
            <person name="Duangmal K."/>
            <person name="Klaysubun C."/>
        </authorList>
    </citation>
    <scope>NUCLEOTIDE SEQUENCE</scope>
    <source>
        <strain evidence="6">RB6PN25</strain>
    </source>
</reference>
<dbReference type="InterPro" id="IPR050109">
    <property type="entry name" value="HTH-type_TetR-like_transc_reg"/>
</dbReference>
<dbReference type="InterPro" id="IPR009057">
    <property type="entry name" value="Homeodomain-like_sf"/>
</dbReference>
<evidence type="ECO:0000256" key="2">
    <source>
        <dbReference type="ARBA" id="ARBA00023125"/>
    </source>
</evidence>
<protein>
    <submittedName>
        <fullName evidence="6">TetR family transcriptional regulator</fullName>
    </submittedName>
</protein>
<proteinExistence type="predicted"/>
<dbReference type="Gene3D" id="1.10.357.10">
    <property type="entry name" value="Tetracycline Repressor, domain 2"/>
    <property type="match status" value="1"/>
</dbReference>
<dbReference type="PANTHER" id="PTHR30055:SF234">
    <property type="entry name" value="HTH-TYPE TRANSCRIPTIONAL REGULATOR BETI"/>
    <property type="match status" value="1"/>
</dbReference>
<dbReference type="PANTHER" id="PTHR30055">
    <property type="entry name" value="HTH-TYPE TRANSCRIPTIONAL REGULATOR RUTR"/>
    <property type="match status" value="1"/>
</dbReference>
<dbReference type="Proteomes" id="UP001057702">
    <property type="component" value="Unassembled WGS sequence"/>
</dbReference>
<feature type="domain" description="HTH tetR-type" evidence="5">
    <location>
        <begin position="9"/>
        <end position="69"/>
    </location>
</feature>
<dbReference type="InterPro" id="IPR001647">
    <property type="entry name" value="HTH_TetR"/>
</dbReference>
<dbReference type="EMBL" id="JANFNG010000002">
    <property type="protein sequence ID" value="MCQ4079964.1"/>
    <property type="molecule type" value="Genomic_DNA"/>
</dbReference>
<sequence>MGRREQNKQRTRRALEQAAACLFEERGFEATTVRDIAAEAGVGERTFFRYFPSKESLILQQIRDVIPVLQQAVRERPAEEPPVTALCNAVIELLDEYGSTPAMLVTGVPVRLGPTVRGDRFILFDLEEAVTEAVLDRLAAAGADPAARATRLRAAVQARAGVSALRALRVVQARDAASAAADAASADVVALVREAFAALDE</sequence>
<dbReference type="PROSITE" id="PS01081">
    <property type="entry name" value="HTH_TETR_1"/>
    <property type="match status" value="1"/>
</dbReference>
<evidence type="ECO:0000256" key="4">
    <source>
        <dbReference type="PROSITE-ProRule" id="PRU00335"/>
    </source>
</evidence>
<gene>
    <name evidence="6" type="ORF">NGB36_05000</name>
</gene>
<evidence type="ECO:0000259" key="5">
    <source>
        <dbReference type="PROSITE" id="PS50977"/>
    </source>
</evidence>
<evidence type="ECO:0000313" key="7">
    <source>
        <dbReference type="Proteomes" id="UP001057702"/>
    </source>
</evidence>
<comment type="caution">
    <text evidence="6">The sequence shown here is derived from an EMBL/GenBank/DDBJ whole genome shotgun (WGS) entry which is preliminary data.</text>
</comment>
<dbReference type="InterPro" id="IPR023772">
    <property type="entry name" value="DNA-bd_HTH_TetR-type_CS"/>
</dbReference>
<dbReference type="SUPFAM" id="SSF46689">
    <property type="entry name" value="Homeodomain-like"/>
    <property type="match status" value="1"/>
</dbReference>